<dbReference type="PANTHER" id="PTHR33164">
    <property type="entry name" value="TRANSCRIPTIONAL REGULATOR, MARR FAMILY"/>
    <property type="match status" value="1"/>
</dbReference>
<dbReference type="PANTHER" id="PTHR33164:SF57">
    <property type="entry name" value="MARR-FAMILY TRANSCRIPTIONAL REGULATOR"/>
    <property type="match status" value="1"/>
</dbReference>
<dbReference type="OrthoDB" id="9815567at2"/>
<dbReference type="GO" id="GO:0003700">
    <property type="term" value="F:DNA-binding transcription factor activity"/>
    <property type="evidence" value="ECO:0007669"/>
    <property type="project" value="InterPro"/>
</dbReference>
<dbReference type="EMBL" id="BJYX01000001">
    <property type="protein sequence ID" value="GEO28586.1"/>
    <property type="molecule type" value="Genomic_DNA"/>
</dbReference>
<gene>
    <name evidence="2" type="ORF">TAE01_03960</name>
</gene>
<evidence type="ECO:0000313" key="2">
    <source>
        <dbReference type="EMBL" id="GEO28586.1"/>
    </source>
</evidence>
<proteinExistence type="predicted"/>
<dbReference type="PROSITE" id="PS50995">
    <property type="entry name" value="HTH_MARR_2"/>
    <property type="match status" value="1"/>
</dbReference>
<organism evidence="2 3">
    <name type="scientific">Terrabacter aerolatus</name>
    <dbReference type="NCBI Taxonomy" id="422442"/>
    <lineage>
        <taxon>Bacteria</taxon>
        <taxon>Bacillati</taxon>
        <taxon>Actinomycetota</taxon>
        <taxon>Actinomycetes</taxon>
        <taxon>Micrococcales</taxon>
        <taxon>Intrasporangiaceae</taxon>
        <taxon>Terrabacter</taxon>
    </lineage>
</organism>
<dbReference type="GO" id="GO:0006950">
    <property type="term" value="P:response to stress"/>
    <property type="evidence" value="ECO:0007669"/>
    <property type="project" value="TreeGrafter"/>
</dbReference>
<feature type="domain" description="HTH marR-type" evidence="1">
    <location>
        <begin position="23"/>
        <end position="156"/>
    </location>
</feature>
<dbReference type="Proteomes" id="UP000321534">
    <property type="component" value="Unassembled WGS sequence"/>
</dbReference>
<evidence type="ECO:0000259" key="1">
    <source>
        <dbReference type="PROSITE" id="PS50995"/>
    </source>
</evidence>
<dbReference type="InterPro" id="IPR000835">
    <property type="entry name" value="HTH_MarR-typ"/>
</dbReference>
<dbReference type="PRINTS" id="PR00598">
    <property type="entry name" value="HTHMARR"/>
</dbReference>
<dbReference type="Gene3D" id="1.10.10.10">
    <property type="entry name" value="Winged helix-like DNA-binding domain superfamily/Winged helix DNA-binding domain"/>
    <property type="match status" value="1"/>
</dbReference>
<accession>A0A512CWK8</accession>
<name>A0A512CWK8_9MICO</name>
<dbReference type="InterPro" id="IPR039422">
    <property type="entry name" value="MarR/SlyA-like"/>
</dbReference>
<keyword evidence="3" id="KW-1185">Reference proteome</keyword>
<comment type="caution">
    <text evidence="2">The sequence shown here is derived from an EMBL/GenBank/DDBJ whole genome shotgun (WGS) entry which is preliminary data.</text>
</comment>
<dbReference type="InterPro" id="IPR036388">
    <property type="entry name" value="WH-like_DNA-bd_sf"/>
</dbReference>
<dbReference type="SMART" id="SM00347">
    <property type="entry name" value="HTH_MARR"/>
    <property type="match status" value="1"/>
</dbReference>
<dbReference type="Pfam" id="PF12802">
    <property type="entry name" value="MarR_2"/>
    <property type="match status" value="1"/>
</dbReference>
<evidence type="ECO:0000313" key="3">
    <source>
        <dbReference type="Proteomes" id="UP000321534"/>
    </source>
</evidence>
<protein>
    <submittedName>
        <fullName evidence="2">MarR family transcriptional regulator</fullName>
    </submittedName>
</protein>
<dbReference type="AlphaFoldDB" id="A0A512CWK8"/>
<dbReference type="InterPro" id="IPR036390">
    <property type="entry name" value="WH_DNA-bd_sf"/>
</dbReference>
<dbReference type="SUPFAM" id="SSF46785">
    <property type="entry name" value="Winged helix' DNA-binding domain"/>
    <property type="match status" value="1"/>
</dbReference>
<reference evidence="2 3" key="1">
    <citation type="submission" date="2019-07" db="EMBL/GenBank/DDBJ databases">
        <title>Whole genome shotgun sequence of Terrabacter aerolatus NBRC 106305.</title>
        <authorList>
            <person name="Hosoyama A."/>
            <person name="Uohara A."/>
            <person name="Ohji S."/>
            <person name="Ichikawa N."/>
        </authorList>
    </citation>
    <scope>NUCLEOTIDE SEQUENCE [LARGE SCALE GENOMIC DNA]</scope>
    <source>
        <strain evidence="2 3">NBRC 106305</strain>
    </source>
</reference>
<sequence length="164" mass="18504">MVRSSYYIPTLTTDVARGFRVTDPSLGVLLLIPYRHLEQRVLAAVHAAGHPLTLAQARMAQRIDDDGSRLTRLAESAQVTKPTAGYLVDQLERDGYVERVADPRDARARLIRFTPKGHEVIALARQVQDAVEDEWREHLGERRSRALLEALLALRPLTDPYVED</sequence>